<evidence type="ECO:0000313" key="6">
    <source>
        <dbReference type="EMBL" id="MBT9313189.1"/>
    </source>
</evidence>
<reference evidence="6 7" key="1">
    <citation type="journal article" date="2021" name="Mar. Drugs">
        <title>Genome Reduction and Secondary Metabolism of the Marine Sponge-Associated Cyanobacterium Leptothoe.</title>
        <authorList>
            <person name="Konstantinou D."/>
            <person name="Popin R.V."/>
            <person name="Fewer D.P."/>
            <person name="Sivonen K."/>
            <person name="Gkelis S."/>
        </authorList>
    </citation>
    <scope>NUCLEOTIDE SEQUENCE [LARGE SCALE GENOMIC DNA]</scope>
    <source>
        <strain evidence="6 7">TAU-MAC 1615</strain>
    </source>
</reference>
<dbReference type="Gene3D" id="3.40.640.10">
    <property type="entry name" value="Type I PLP-dependent aspartate aminotransferase-like (Major domain)"/>
    <property type="match status" value="1"/>
</dbReference>
<evidence type="ECO:0000259" key="5">
    <source>
        <dbReference type="Pfam" id="PF00266"/>
    </source>
</evidence>
<dbReference type="EMBL" id="JADOER010000011">
    <property type="protein sequence ID" value="MBT9313189.1"/>
    <property type="molecule type" value="Genomic_DNA"/>
</dbReference>
<sequence length="398" mass="44206">MVLSIDQHRQTFPSLQNKVYFNYGGQGPMDMSALGAIQEAHQVIQTKGPFGSEVNQWLQTEGQETRQVLAQEMGVGPETVALTENVTAGCNIALWGMTWRQGDHILLSDCEHPGIIATVQELQYRYGIEFSFFPHLSQVNTADPVATIEAHLRPTTRLVVVSHVLWNTGQIMPLQEICQFCHRQSPPVRVLSDAAQSVGMLPLQLADTEIDFYAFTGHKWLCGPAGLGGFYVSPEAMAELAPTYIGWRGIKISPLGQPNGWQPDARRYEIATSDVPLCSGLRTAIANHNNWGTAEERYFRICQLSSSLWGKLNAIPGVKCLLKSPPESGLVSFQLFNAGEPSPKLHKTLVTYLETQQFYLRTLLSPSCVRACTHYFTTEADIDQLIATIETFLQTHTQ</sequence>
<dbReference type="PANTHER" id="PTHR43586:SF4">
    <property type="entry name" value="ISOPENICILLIN N EPIMERASE"/>
    <property type="match status" value="1"/>
</dbReference>
<dbReference type="GO" id="GO:0008483">
    <property type="term" value="F:transaminase activity"/>
    <property type="evidence" value="ECO:0007669"/>
    <property type="project" value="UniProtKB-KW"/>
</dbReference>
<dbReference type="InterPro" id="IPR015422">
    <property type="entry name" value="PyrdxlP-dep_Trfase_small"/>
</dbReference>
<gene>
    <name evidence="6" type="ORF">IXB28_13300</name>
</gene>
<comment type="similarity">
    <text evidence="3">Belongs to the class-V pyridoxal-phosphate-dependent aminotransferase family.</text>
</comment>
<evidence type="ECO:0000256" key="4">
    <source>
        <dbReference type="RuleBase" id="RU004504"/>
    </source>
</evidence>
<keyword evidence="6" id="KW-0808">Transferase</keyword>
<name>A0ABS5Y5R2_9CYAN</name>
<evidence type="ECO:0000256" key="1">
    <source>
        <dbReference type="ARBA" id="ARBA00001933"/>
    </source>
</evidence>
<proteinExistence type="inferred from homology"/>
<dbReference type="InterPro" id="IPR000192">
    <property type="entry name" value="Aminotrans_V_dom"/>
</dbReference>
<organism evidence="6 7">
    <name type="scientific">Leptothoe kymatousa TAU-MAC 1615</name>
    <dbReference type="NCBI Taxonomy" id="2364775"/>
    <lineage>
        <taxon>Bacteria</taxon>
        <taxon>Bacillati</taxon>
        <taxon>Cyanobacteriota</taxon>
        <taxon>Cyanophyceae</taxon>
        <taxon>Nodosilineales</taxon>
        <taxon>Cymatolegaceae</taxon>
        <taxon>Leptothoe</taxon>
        <taxon>Leptothoe kymatousa</taxon>
    </lineage>
</organism>
<dbReference type="PROSITE" id="PS00595">
    <property type="entry name" value="AA_TRANSFER_CLASS_5"/>
    <property type="match status" value="1"/>
</dbReference>
<dbReference type="InterPro" id="IPR015424">
    <property type="entry name" value="PyrdxlP-dep_Trfase"/>
</dbReference>
<accession>A0ABS5Y5R2</accession>
<dbReference type="Pfam" id="PF00266">
    <property type="entry name" value="Aminotran_5"/>
    <property type="match status" value="1"/>
</dbReference>
<dbReference type="PANTHER" id="PTHR43586">
    <property type="entry name" value="CYSTEINE DESULFURASE"/>
    <property type="match status" value="1"/>
</dbReference>
<dbReference type="InterPro" id="IPR020578">
    <property type="entry name" value="Aminotrans_V_PyrdxlP_BS"/>
</dbReference>
<comment type="caution">
    <text evidence="6">The sequence shown here is derived from an EMBL/GenBank/DDBJ whole genome shotgun (WGS) entry which is preliminary data.</text>
</comment>
<evidence type="ECO:0000256" key="3">
    <source>
        <dbReference type="RuleBase" id="RU004075"/>
    </source>
</evidence>
<dbReference type="Proteomes" id="UP001196661">
    <property type="component" value="Unassembled WGS sequence"/>
</dbReference>
<dbReference type="SUPFAM" id="SSF53383">
    <property type="entry name" value="PLP-dependent transferases"/>
    <property type="match status" value="1"/>
</dbReference>
<keyword evidence="2" id="KW-0663">Pyridoxal phosphate</keyword>
<dbReference type="Gene3D" id="3.90.1150.10">
    <property type="entry name" value="Aspartate Aminotransferase, domain 1"/>
    <property type="match status" value="1"/>
</dbReference>
<keyword evidence="7" id="KW-1185">Reference proteome</keyword>
<evidence type="ECO:0000256" key="2">
    <source>
        <dbReference type="ARBA" id="ARBA00022898"/>
    </source>
</evidence>
<evidence type="ECO:0000313" key="7">
    <source>
        <dbReference type="Proteomes" id="UP001196661"/>
    </source>
</evidence>
<comment type="cofactor">
    <cofactor evidence="1 4">
        <name>pyridoxal 5'-phosphate</name>
        <dbReference type="ChEBI" id="CHEBI:597326"/>
    </cofactor>
</comment>
<dbReference type="InterPro" id="IPR015421">
    <property type="entry name" value="PyrdxlP-dep_Trfase_major"/>
</dbReference>
<feature type="domain" description="Aminotransferase class V" evidence="5">
    <location>
        <begin position="59"/>
        <end position="376"/>
    </location>
</feature>
<protein>
    <submittedName>
        <fullName evidence="6">Aminotransferase class V-fold PLP-dependent enzyme</fullName>
    </submittedName>
</protein>
<keyword evidence="6" id="KW-0032">Aminotransferase</keyword>